<feature type="non-terminal residue" evidence="1">
    <location>
        <position position="1"/>
    </location>
</feature>
<gene>
    <name evidence="1" type="ORF">QQF64_031584</name>
</gene>
<comment type="caution">
    <text evidence="1">The sequence shown here is derived from an EMBL/GenBank/DDBJ whole genome shotgun (WGS) entry which is preliminary data.</text>
</comment>
<name>A0ABR3MXF9_9TELE</name>
<evidence type="ECO:0000313" key="2">
    <source>
        <dbReference type="Proteomes" id="UP001558613"/>
    </source>
</evidence>
<dbReference type="PANTHER" id="PTHR10306">
    <property type="entry name" value="SYNAPTOPHYSIN"/>
    <property type="match status" value="1"/>
</dbReference>
<accession>A0ABR3MXF9</accession>
<dbReference type="EMBL" id="JAYMGO010000008">
    <property type="protein sequence ID" value="KAL1269295.1"/>
    <property type="molecule type" value="Genomic_DNA"/>
</dbReference>
<sequence>FFAIFAFSTCGGYSGVFRMSVECKNRSESDLNIEVEFAYPFRLHQIWFDAPTCKGSEPERLFLRNTARETKELVLILW</sequence>
<dbReference type="Proteomes" id="UP001558613">
    <property type="component" value="Unassembled WGS sequence"/>
</dbReference>
<organism evidence="1 2">
    <name type="scientific">Cirrhinus molitorella</name>
    <name type="common">mud carp</name>
    <dbReference type="NCBI Taxonomy" id="172907"/>
    <lineage>
        <taxon>Eukaryota</taxon>
        <taxon>Metazoa</taxon>
        <taxon>Chordata</taxon>
        <taxon>Craniata</taxon>
        <taxon>Vertebrata</taxon>
        <taxon>Euteleostomi</taxon>
        <taxon>Actinopterygii</taxon>
        <taxon>Neopterygii</taxon>
        <taxon>Teleostei</taxon>
        <taxon>Ostariophysi</taxon>
        <taxon>Cypriniformes</taxon>
        <taxon>Cyprinidae</taxon>
        <taxon>Labeoninae</taxon>
        <taxon>Labeonini</taxon>
        <taxon>Cirrhinus</taxon>
    </lineage>
</organism>
<reference evidence="1 2" key="1">
    <citation type="submission" date="2023-09" db="EMBL/GenBank/DDBJ databases">
        <authorList>
            <person name="Wang M."/>
        </authorList>
    </citation>
    <scope>NUCLEOTIDE SEQUENCE [LARGE SCALE GENOMIC DNA]</scope>
    <source>
        <strain evidence="1">GT-2023</strain>
        <tissue evidence="1">Liver</tissue>
    </source>
</reference>
<proteinExistence type="predicted"/>
<evidence type="ECO:0000313" key="1">
    <source>
        <dbReference type="EMBL" id="KAL1269295.1"/>
    </source>
</evidence>
<keyword evidence="2" id="KW-1185">Reference proteome</keyword>
<protein>
    <submittedName>
        <fullName evidence="1">Uncharacterized protein</fullName>
    </submittedName>
</protein>
<dbReference type="PANTHER" id="PTHR10306:SF32">
    <property type="entry name" value="SYNAPTOPHYSIN B"/>
    <property type="match status" value="1"/>
</dbReference>
<dbReference type="InterPro" id="IPR001285">
    <property type="entry name" value="Synaptophysin/porin"/>
</dbReference>